<reference evidence="2" key="1">
    <citation type="submission" date="2018-05" db="EMBL/GenBank/DDBJ databases">
        <title>Draft genome of Mucuna pruriens seed.</title>
        <authorList>
            <person name="Nnadi N.E."/>
            <person name="Vos R."/>
            <person name="Hasami M.H."/>
            <person name="Devisetty U.K."/>
            <person name="Aguiy J.C."/>
        </authorList>
    </citation>
    <scope>NUCLEOTIDE SEQUENCE [LARGE SCALE GENOMIC DNA]</scope>
    <source>
        <strain evidence="2">JCA_2017</strain>
    </source>
</reference>
<dbReference type="Proteomes" id="UP000257109">
    <property type="component" value="Unassembled WGS sequence"/>
</dbReference>
<feature type="transmembrane region" description="Helical" evidence="1">
    <location>
        <begin position="32"/>
        <end position="49"/>
    </location>
</feature>
<sequence>MPTHVVNGKIEPKPKSLWSNAERKRIQHNMKAKNIIIVALFYVIFHRIFNCKIAKDKWDILQLRESQINTLIHEYKIFKIKNDQCAFYMQKCFTHIVNHFAKGGSQINMVLQAHLTTMADPRNSKMHPSTVAKMLATVTVIAPQTTMVSALLITVVISMVMATGDSSRVALMPPQGTTTVAVINNYLYLICSVGNMIYY</sequence>
<evidence type="ECO:0000313" key="3">
    <source>
        <dbReference type="Proteomes" id="UP000257109"/>
    </source>
</evidence>
<feature type="non-terminal residue" evidence="2">
    <location>
        <position position="199"/>
    </location>
</feature>
<accession>A0A371HQK1</accession>
<organism evidence="2 3">
    <name type="scientific">Mucuna pruriens</name>
    <name type="common">Velvet bean</name>
    <name type="synonym">Dolichos pruriens</name>
    <dbReference type="NCBI Taxonomy" id="157652"/>
    <lineage>
        <taxon>Eukaryota</taxon>
        <taxon>Viridiplantae</taxon>
        <taxon>Streptophyta</taxon>
        <taxon>Embryophyta</taxon>
        <taxon>Tracheophyta</taxon>
        <taxon>Spermatophyta</taxon>
        <taxon>Magnoliopsida</taxon>
        <taxon>eudicotyledons</taxon>
        <taxon>Gunneridae</taxon>
        <taxon>Pentapetalae</taxon>
        <taxon>rosids</taxon>
        <taxon>fabids</taxon>
        <taxon>Fabales</taxon>
        <taxon>Fabaceae</taxon>
        <taxon>Papilionoideae</taxon>
        <taxon>50 kb inversion clade</taxon>
        <taxon>NPAAA clade</taxon>
        <taxon>indigoferoid/millettioid clade</taxon>
        <taxon>Phaseoleae</taxon>
        <taxon>Mucuna</taxon>
    </lineage>
</organism>
<evidence type="ECO:0000256" key="1">
    <source>
        <dbReference type="SAM" id="Phobius"/>
    </source>
</evidence>
<keyword evidence="3" id="KW-1185">Reference proteome</keyword>
<protein>
    <submittedName>
        <fullName evidence="2">Uncharacterized protein</fullName>
    </submittedName>
</protein>
<dbReference type="EMBL" id="QJKJ01001953">
    <property type="protein sequence ID" value="RDY05058.1"/>
    <property type="molecule type" value="Genomic_DNA"/>
</dbReference>
<dbReference type="AlphaFoldDB" id="A0A371HQK1"/>
<keyword evidence="1" id="KW-0472">Membrane</keyword>
<dbReference type="STRING" id="157652.A0A371HQK1"/>
<proteinExistence type="predicted"/>
<gene>
    <name evidence="2" type="ORF">CR513_11143</name>
</gene>
<feature type="non-terminal residue" evidence="2">
    <location>
        <position position="1"/>
    </location>
</feature>
<comment type="caution">
    <text evidence="2">The sequence shown here is derived from an EMBL/GenBank/DDBJ whole genome shotgun (WGS) entry which is preliminary data.</text>
</comment>
<keyword evidence="1" id="KW-1133">Transmembrane helix</keyword>
<name>A0A371HQK1_MUCPR</name>
<feature type="transmembrane region" description="Helical" evidence="1">
    <location>
        <begin position="134"/>
        <end position="160"/>
    </location>
</feature>
<feature type="transmembrane region" description="Helical" evidence="1">
    <location>
        <begin position="180"/>
        <end position="198"/>
    </location>
</feature>
<evidence type="ECO:0000313" key="2">
    <source>
        <dbReference type="EMBL" id="RDY05058.1"/>
    </source>
</evidence>
<dbReference type="OrthoDB" id="1458545at2759"/>
<keyword evidence="1" id="KW-0812">Transmembrane</keyword>